<gene>
    <name evidence="1" type="ORF">AVEN_179261_1</name>
</gene>
<evidence type="ECO:0000313" key="2">
    <source>
        <dbReference type="Proteomes" id="UP000499080"/>
    </source>
</evidence>
<evidence type="ECO:0000313" key="1">
    <source>
        <dbReference type="EMBL" id="GBO05159.1"/>
    </source>
</evidence>
<comment type="caution">
    <text evidence="1">The sequence shown here is derived from an EMBL/GenBank/DDBJ whole genome shotgun (WGS) entry which is preliminary data.</text>
</comment>
<protein>
    <submittedName>
        <fullName evidence="1">Uncharacterized protein</fullName>
    </submittedName>
</protein>
<keyword evidence="2" id="KW-1185">Reference proteome</keyword>
<organism evidence="1 2">
    <name type="scientific">Araneus ventricosus</name>
    <name type="common">Orbweaver spider</name>
    <name type="synonym">Epeira ventricosa</name>
    <dbReference type="NCBI Taxonomy" id="182803"/>
    <lineage>
        <taxon>Eukaryota</taxon>
        <taxon>Metazoa</taxon>
        <taxon>Ecdysozoa</taxon>
        <taxon>Arthropoda</taxon>
        <taxon>Chelicerata</taxon>
        <taxon>Arachnida</taxon>
        <taxon>Araneae</taxon>
        <taxon>Araneomorphae</taxon>
        <taxon>Entelegynae</taxon>
        <taxon>Araneoidea</taxon>
        <taxon>Araneidae</taxon>
        <taxon>Araneus</taxon>
    </lineage>
</organism>
<reference evidence="1 2" key="1">
    <citation type="journal article" date="2019" name="Sci. Rep.">
        <title>Orb-weaving spider Araneus ventricosus genome elucidates the spidroin gene catalogue.</title>
        <authorList>
            <person name="Kono N."/>
            <person name="Nakamura H."/>
            <person name="Ohtoshi R."/>
            <person name="Moran D.A.P."/>
            <person name="Shinohara A."/>
            <person name="Yoshida Y."/>
            <person name="Fujiwara M."/>
            <person name="Mori M."/>
            <person name="Tomita M."/>
            <person name="Arakawa K."/>
        </authorList>
    </citation>
    <scope>NUCLEOTIDE SEQUENCE [LARGE SCALE GENOMIC DNA]</scope>
</reference>
<name>A0A4Y2TWV8_ARAVE</name>
<accession>A0A4Y2TWV8</accession>
<dbReference type="EMBL" id="BGPR01031883">
    <property type="protein sequence ID" value="GBO05159.1"/>
    <property type="molecule type" value="Genomic_DNA"/>
</dbReference>
<dbReference type="AlphaFoldDB" id="A0A4Y2TWV8"/>
<proteinExistence type="predicted"/>
<dbReference type="Proteomes" id="UP000499080">
    <property type="component" value="Unassembled WGS sequence"/>
</dbReference>
<sequence length="137" mass="16066">MPSVKFPDPLLYEFAFRGVNYNPISSAAFSAMCYRWLFVKQDLKFITVRTSKLAEVASFQKKRVRYGRFILPDSPLKECFQLPERLFVPKPRLIKRSQLKIRTFVCKIMAICFIYLTHQKNLQGKAKEQARHCPGML</sequence>